<dbReference type="WBParaSite" id="SMUV_0001079201-mRNA-1">
    <property type="protein sequence ID" value="SMUV_0001079201-mRNA-1"/>
    <property type="gene ID" value="SMUV_0001079201"/>
</dbReference>
<accession>A0A0N5B0J0</accession>
<feature type="compositionally biased region" description="Basic and acidic residues" evidence="1">
    <location>
        <begin position="178"/>
        <end position="188"/>
    </location>
</feature>
<dbReference type="AlphaFoldDB" id="A0A0N5B0J0"/>
<sequence>MDRLNLLTMSDYGIVPNGIRSFKVDSVIHGRGPDRLKYLDLEGKTSLPMQRHWKLNGQSVLCITSAFNHLERLNDAKDALRIFTDEPLNAIGIIGLKPSSDTKPASKPLLIIEEETAPKAPTKEKEKTAPSVRETLPHRSAGYGQAHQERQLTVPDRSRPTSPNVDVNSNISKNLNGAKERRRWESGKGDLGYVSSEERYGAKSPLTERPPHRTQALSPRIESSHRKHDSEYNPYSFYNRADRSYDEGLTISVKETTRQSPYRLATDTSSRQFDISPKSLPSDYSSASEQTSPYTNRNIDDVVVTTYHMTKTTRREQQPPHRTAIY</sequence>
<feature type="compositionally biased region" description="Polar residues" evidence="1">
    <location>
        <begin position="160"/>
        <end position="175"/>
    </location>
</feature>
<organism evidence="2 3">
    <name type="scientific">Syphacia muris</name>
    <dbReference type="NCBI Taxonomy" id="451379"/>
    <lineage>
        <taxon>Eukaryota</taxon>
        <taxon>Metazoa</taxon>
        <taxon>Ecdysozoa</taxon>
        <taxon>Nematoda</taxon>
        <taxon>Chromadorea</taxon>
        <taxon>Rhabditida</taxon>
        <taxon>Spirurina</taxon>
        <taxon>Oxyuridomorpha</taxon>
        <taxon>Oxyuroidea</taxon>
        <taxon>Oxyuridae</taxon>
        <taxon>Syphacia</taxon>
    </lineage>
</organism>
<proteinExistence type="predicted"/>
<keyword evidence="2" id="KW-1185">Reference proteome</keyword>
<reference evidence="3" key="1">
    <citation type="submission" date="2017-02" db="UniProtKB">
        <authorList>
            <consortium name="WormBaseParasite"/>
        </authorList>
    </citation>
    <scope>IDENTIFICATION</scope>
</reference>
<feature type="compositionally biased region" description="Basic and acidic residues" evidence="1">
    <location>
        <begin position="222"/>
        <end position="231"/>
    </location>
</feature>
<evidence type="ECO:0000313" key="3">
    <source>
        <dbReference type="WBParaSite" id="SMUV_0001079201-mRNA-1"/>
    </source>
</evidence>
<dbReference type="Proteomes" id="UP000046393">
    <property type="component" value="Unplaced"/>
</dbReference>
<protein>
    <submittedName>
        <fullName evidence="3">Velvet domain-containing protein</fullName>
    </submittedName>
</protein>
<feature type="region of interest" description="Disordered" evidence="1">
    <location>
        <begin position="260"/>
        <end position="297"/>
    </location>
</feature>
<evidence type="ECO:0000256" key="1">
    <source>
        <dbReference type="SAM" id="MobiDB-lite"/>
    </source>
</evidence>
<feature type="compositionally biased region" description="Polar residues" evidence="1">
    <location>
        <begin position="282"/>
        <end position="297"/>
    </location>
</feature>
<evidence type="ECO:0000313" key="2">
    <source>
        <dbReference type="Proteomes" id="UP000046393"/>
    </source>
</evidence>
<name>A0A0N5B0J0_9BILA</name>
<feature type="region of interest" description="Disordered" evidence="1">
    <location>
        <begin position="114"/>
        <end position="235"/>
    </location>
</feature>